<keyword evidence="2" id="KW-1185">Reference proteome</keyword>
<dbReference type="Proteomes" id="UP000316649">
    <property type="component" value="Unassembled WGS sequence"/>
</dbReference>
<dbReference type="RefSeq" id="WP_144357489.1">
    <property type="nucleotide sequence ID" value="NZ_VMNH01000004.1"/>
</dbReference>
<accession>A0A557SK12</accession>
<evidence type="ECO:0000313" key="2">
    <source>
        <dbReference type="Proteomes" id="UP000316649"/>
    </source>
</evidence>
<sequence length="186" mass="21739">MRRLILIATLFVCTPLYAGFLELPFGWNLGKTTSEELRQRLKCTSDKEEYSSSCTRYTLGEHRLIAHTSNSRVLIKLEVFEPAREWKKMGLERNTKLENVRKILTQHNIAFRETVSLVPCNKCKLKDIRRIALLSFEDGDHFVEMTVKFDDLSRLEYKNGSSQSEEVIFWGKRDHGLFLTTLTELY</sequence>
<dbReference type="AlphaFoldDB" id="A0A557SK12"/>
<proteinExistence type="predicted"/>
<organism evidence="1 2">
    <name type="scientific">Sedimenticola selenatireducens</name>
    <dbReference type="NCBI Taxonomy" id="191960"/>
    <lineage>
        <taxon>Bacteria</taxon>
        <taxon>Pseudomonadati</taxon>
        <taxon>Pseudomonadota</taxon>
        <taxon>Gammaproteobacteria</taxon>
        <taxon>Chromatiales</taxon>
        <taxon>Sedimenticolaceae</taxon>
        <taxon>Sedimenticola</taxon>
    </lineage>
</organism>
<dbReference type="EMBL" id="VMNH01000004">
    <property type="protein sequence ID" value="TVO77765.1"/>
    <property type="molecule type" value="Genomic_DNA"/>
</dbReference>
<name>A0A557SK12_9GAMM</name>
<gene>
    <name evidence="1" type="ORF">FHP88_02900</name>
</gene>
<protein>
    <submittedName>
        <fullName evidence="1">Uncharacterized protein</fullName>
    </submittedName>
</protein>
<comment type="caution">
    <text evidence="1">The sequence shown here is derived from an EMBL/GenBank/DDBJ whole genome shotgun (WGS) entry which is preliminary data.</text>
</comment>
<reference evidence="1 2" key="1">
    <citation type="submission" date="2019-07" db="EMBL/GenBank/DDBJ databases">
        <title>The pathways for chlorine oxyanion respiration interact through the shared metabolite chlorate.</title>
        <authorList>
            <person name="Barnum T.P."/>
            <person name="Cheng Y."/>
            <person name="Hill K.A."/>
            <person name="Lucas L.N."/>
            <person name="Carlson H.K."/>
            <person name="Coates J.D."/>
        </authorList>
    </citation>
    <scope>NUCLEOTIDE SEQUENCE [LARGE SCALE GENOMIC DNA]</scope>
    <source>
        <strain evidence="1 2">BK-1</strain>
    </source>
</reference>
<evidence type="ECO:0000313" key="1">
    <source>
        <dbReference type="EMBL" id="TVO77765.1"/>
    </source>
</evidence>